<dbReference type="InterPro" id="IPR000515">
    <property type="entry name" value="MetI-like"/>
</dbReference>
<dbReference type="EMBL" id="AEJF01000143">
    <property type="protein sequence ID" value="KLU23802.1"/>
    <property type="molecule type" value="Genomic_DNA"/>
</dbReference>
<comment type="subcellular location">
    <subcellularLocation>
        <location evidence="1 7">Cell membrane</location>
        <topology evidence="1 7">Multi-pass membrane protein</topology>
    </subcellularLocation>
</comment>
<dbReference type="RefSeq" id="WP_047849286.1">
    <property type="nucleotide sequence ID" value="NZ_AEJF01000143.1"/>
</dbReference>
<protein>
    <submittedName>
        <fullName evidence="9">Glutathione ABC transporter permease</fullName>
    </submittedName>
</protein>
<dbReference type="PATRIC" id="fig|908627.4.peg.5473"/>
<organism evidence="9 10">
    <name type="scientific">Caballeronia mineralivorans PML1(12)</name>
    <dbReference type="NCBI Taxonomy" id="908627"/>
    <lineage>
        <taxon>Bacteria</taxon>
        <taxon>Pseudomonadati</taxon>
        <taxon>Pseudomonadota</taxon>
        <taxon>Betaproteobacteria</taxon>
        <taxon>Burkholderiales</taxon>
        <taxon>Burkholderiaceae</taxon>
        <taxon>Caballeronia</taxon>
    </lineage>
</organism>
<dbReference type="Pfam" id="PF19300">
    <property type="entry name" value="BPD_transp_1_N"/>
    <property type="match status" value="1"/>
</dbReference>
<feature type="transmembrane region" description="Helical" evidence="7">
    <location>
        <begin position="234"/>
        <end position="260"/>
    </location>
</feature>
<feature type="transmembrane region" description="Helical" evidence="7">
    <location>
        <begin position="177"/>
        <end position="195"/>
    </location>
</feature>
<evidence type="ECO:0000256" key="7">
    <source>
        <dbReference type="RuleBase" id="RU363032"/>
    </source>
</evidence>
<reference evidence="9 10" key="1">
    <citation type="journal article" date="2015" name="Genome Announc.">
        <title>Draft Genome Sequence of Burkholderia sp. Strain PML1(12), an Ectomycorrhizosphere-Inhabiting Bacterium with Effective Mineral-Weathering Ability.</title>
        <authorList>
            <person name="Uroz S."/>
            <person name="Oger P."/>
        </authorList>
    </citation>
    <scope>NUCLEOTIDE SEQUENCE [LARGE SCALE GENOMIC DNA]</scope>
    <source>
        <strain evidence="10">PML1(12)</strain>
    </source>
</reference>
<gene>
    <name evidence="9" type="ORF">EOS_24520</name>
</gene>
<dbReference type="OrthoDB" id="9803623at2"/>
<comment type="caution">
    <text evidence="9">The sequence shown here is derived from an EMBL/GenBank/DDBJ whole genome shotgun (WGS) entry which is preliminary data.</text>
</comment>
<feature type="transmembrane region" description="Helical" evidence="7">
    <location>
        <begin position="101"/>
        <end position="122"/>
    </location>
</feature>
<dbReference type="Proteomes" id="UP000035963">
    <property type="component" value="Unassembled WGS sequence"/>
</dbReference>
<dbReference type="InterPro" id="IPR045621">
    <property type="entry name" value="BPD_transp_1_N"/>
</dbReference>
<dbReference type="PROSITE" id="PS50928">
    <property type="entry name" value="ABC_TM1"/>
    <property type="match status" value="1"/>
</dbReference>
<dbReference type="CDD" id="cd06261">
    <property type="entry name" value="TM_PBP2"/>
    <property type="match status" value="1"/>
</dbReference>
<dbReference type="Gene3D" id="1.10.3720.10">
    <property type="entry name" value="MetI-like"/>
    <property type="match status" value="1"/>
</dbReference>
<dbReference type="GO" id="GO:0005886">
    <property type="term" value="C:plasma membrane"/>
    <property type="evidence" value="ECO:0007669"/>
    <property type="project" value="UniProtKB-SubCell"/>
</dbReference>
<evidence type="ECO:0000256" key="6">
    <source>
        <dbReference type="ARBA" id="ARBA00023136"/>
    </source>
</evidence>
<name>A0A0J1CT59_9BURK</name>
<evidence type="ECO:0000256" key="2">
    <source>
        <dbReference type="ARBA" id="ARBA00022448"/>
    </source>
</evidence>
<feature type="domain" description="ABC transmembrane type-1" evidence="8">
    <location>
        <begin position="95"/>
        <end position="299"/>
    </location>
</feature>
<dbReference type="PANTHER" id="PTHR43163">
    <property type="entry name" value="DIPEPTIDE TRANSPORT SYSTEM PERMEASE PROTEIN DPPB-RELATED"/>
    <property type="match status" value="1"/>
</dbReference>
<keyword evidence="5 7" id="KW-1133">Transmembrane helix</keyword>
<keyword evidence="6 7" id="KW-0472">Membrane</keyword>
<comment type="similarity">
    <text evidence="7">Belongs to the binding-protein-dependent transport system permease family.</text>
</comment>
<evidence type="ECO:0000256" key="3">
    <source>
        <dbReference type="ARBA" id="ARBA00022475"/>
    </source>
</evidence>
<dbReference type="SUPFAM" id="SSF161098">
    <property type="entry name" value="MetI-like"/>
    <property type="match status" value="1"/>
</dbReference>
<accession>A0A0J1CT59</accession>
<keyword evidence="3" id="KW-1003">Cell membrane</keyword>
<evidence type="ECO:0000256" key="4">
    <source>
        <dbReference type="ARBA" id="ARBA00022692"/>
    </source>
</evidence>
<dbReference type="GO" id="GO:0055085">
    <property type="term" value="P:transmembrane transport"/>
    <property type="evidence" value="ECO:0007669"/>
    <property type="project" value="InterPro"/>
</dbReference>
<evidence type="ECO:0000259" key="8">
    <source>
        <dbReference type="PROSITE" id="PS50928"/>
    </source>
</evidence>
<dbReference type="AlphaFoldDB" id="A0A0J1CT59"/>
<dbReference type="PANTHER" id="PTHR43163:SF6">
    <property type="entry name" value="DIPEPTIDE TRANSPORT SYSTEM PERMEASE PROTEIN DPPB-RELATED"/>
    <property type="match status" value="1"/>
</dbReference>
<keyword evidence="10" id="KW-1185">Reference proteome</keyword>
<evidence type="ECO:0000313" key="9">
    <source>
        <dbReference type="EMBL" id="KLU23802.1"/>
    </source>
</evidence>
<feature type="transmembrane region" description="Helical" evidence="7">
    <location>
        <begin position="280"/>
        <end position="306"/>
    </location>
</feature>
<feature type="transmembrane region" description="Helical" evidence="7">
    <location>
        <begin position="134"/>
        <end position="157"/>
    </location>
</feature>
<proteinExistence type="inferred from homology"/>
<keyword evidence="4 7" id="KW-0812">Transmembrane</keyword>
<dbReference type="Pfam" id="PF00528">
    <property type="entry name" value="BPD_transp_1"/>
    <property type="match status" value="1"/>
</dbReference>
<evidence type="ECO:0000256" key="1">
    <source>
        <dbReference type="ARBA" id="ARBA00004651"/>
    </source>
</evidence>
<evidence type="ECO:0000313" key="10">
    <source>
        <dbReference type="Proteomes" id="UP000035963"/>
    </source>
</evidence>
<sequence>MMRYTVKRLLLAIPTLLAMLTAVFVLVRLVPGDPAAAMLGDQASAAALSALRTQLGLNLPLHTQYLNFLGDALTGNFGYSLSNGQSVLREVAEVLPWTLQLSFAAIVIGIGLGLPLGIWAALRRDAWPDYVSRFLSLAGLSFPAFVSGILMLLVFAIELNWFPVIGSTTSGNPWSQWRGLVLPAFNLGLIMTAYVTRVARSSMLSVLSEDYIRTARAKGLRPSQLILRHGLRNALIPILTVVGLYFGTLIGNSVLTEIVFNRPGLGKLILGALNARDYTLLQGLMIVFAACVIIVNLLTDLAYGWVDPRVKYK</sequence>
<evidence type="ECO:0000256" key="5">
    <source>
        <dbReference type="ARBA" id="ARBA00022989"/>
    </source>
</evidence>
<keyword evidence="2 7" id="KW-0813">Transport</keyword>
<dbReference type="InterPro" id="IPR035906">
    <property type="entry name" value="MetI-like_sf"/>
</dbReference>